<dbReference type="Gene3D" id="3.30.420.10">
    <property type="entry name" value="Ribonuclease H-like superfamily/Ribonuclease H"/>
    <property type="match status" value="1"/>
</dbReference>
<accession>A0A428N4E9</accession>
<dbReference type="SUPFAM" id="SSF48452">
    <property type="entry name" value="TPR-like"/>
    <property type="match status" value="1"/>
</dbReference>
<dbReference type="Pfam" id="PF13482">
    <property type="entry name" value="RNase_H_2"/>
    <property type="match status" value="1"/>
</dbReference>
<feature type="compositionally biased region" description="Polar residues" evidence="1">
    <location>
        <begin position="24"/>
        <end position="39"/>
    </location>
</feature>
<dbReference type="InterPro" id="IPR012337">
    <property type="entry name" value="RNaseH-like_sf"/>
</dbReference>
<dbReference type="SUPFAM" id="SSF53098">
    <property type="entry name" value="Ribonuclease H-like"/>
    <property type="match status" value="1"/>
</dbReference>
<dbReference type="InterPro" id="IPR036397">
    <property type="entry name" value="RNaseH_sf"/>
</dbReference>
<sequence>MYLRRNNGLKLKNKLNRMKHHMSHQQCTDGITTPTQNSDSMKEENIPFEKEWENLQATPRFLEDQYVIKREMEYPFDYYHGNHALGELFDIWQRWQKETAVHPLHPNERKLEDLLFFDTETTGLNSGAGNMIFLLGGAFFSQDKVHVNQFFLPGPEAEVPLYYYFLDDMNTSIQHLATFNGKAFDWPQLKTRYTFVRNQVPNLPEFGHFDLLHSSRRLFKHILPSCKLSVVESEILGFERENDTPGYLAPMLYFDYLNEQNPAFIESVLTHNEWDILSLITLYINLSDRVLRLGTTARESFEIGRWYEQMKEWKQAEWCYKKAVSETSGLMDWKENNYYALALVLKKQQRDQEAQLYFADVFHNEGARSAEAAVEMAKYMEHTEKDIEKALFYTKEAERTQGNNIQSTHPTQHDIEKRKARLGNKVIKGK</sequence>
<reference evidence="3 4" key="1">
    <citation type="submission" date="2018-10" db="EMBL/GenBank/DDBJ databases">
        <title>Draft genome sequence of Bacillus salarius IM0101, isolated from a hypersaline soil in Inner Mongolia, China.</title>
        <authorList>
            <person name="Yamprayoonswat W."/>
            <person name="Boonvisut S."/>
            <person name="Jumpathong W."/>
            <person name="Sittihan S."/>
            <person name="Ruangsuj P."/>
            <person name="Wanthongcharoen S."/>
            <person name="Thongpramul N."/>
            <person name="Pimmason S."/>
            <person name="Yu B."/>
            <person name="Yasawong M."/>
        </authorList>
    </citation>
    <scope>NUCLEOTIDE SEQUENCE [LARGE SCALE GENOMIC DNA]</scope>
    <source>
        <strain evidence="3 4">IM0101</strain>
    </source>
</reference>
<protein>
    <recommendedName>
        <fullName evidence="2">YprB ribonuclease H-like domain-containing protein</fullName>
    </recommendedName>
</protein>
<dbReference type="InterPro" id="IPR011990">
    <property type="entry name" value="TPR-like_helical_dom_sf"/>
</dbReference>
<evidence type="ECO:0000313" key="4">
    <source>
        <dbReference type="Proteomes" id="UP000275076"/>
    </source>
</evidence>
<evidence type="ECO:0000256" key="1">
    <source>
        <dbReference type="SAM" id="MobiDB-lite"/>
    </source>
</evidence>
<dbReference type="AlphaFoldDB" id="A0A428N4E9"/>
<evidence type="ECO:0000259" key="2">
    <source>
        <dbReference type="Pfam" id="PF13482"/>
    </source>
</evidence>
<dbReference type="EMBL" id="RBVX01000009">
    <property type="protein sequence ID" value="RSL33291.1"/>
    <property type="molecule type" value="Genomic_DNA"/>
</dbReference>
<feature type="region of interest" description="Disordered" evidence="1">
    <location>
        <begin position="21"/>
        <end position="41"/>
    </location>
</feature>
<dbReference type="OrthoDB" id="9790530at2"/>
<comment type="caution">
    <text evidence="3">The sequence shown here is derived from an EMBL/GenBank/DDBJ whole genome shotgun (WGS) entry which is preliminary data.</text>
</comment>
<keyword evidence="4" id="KW-1185">Reference proteome</keyword>
<organism evidence="3 4">
    <name type="scientific">Salibacterium salarium</name>
    <dbReference type="NCBI Taxonomy" id="284579"/>
    <lineage>
        <taxon>Bacteria</taxon>
        <taxon>Bacillati</taxon>
        <taxon>Bacillota</taxon>
        <taxon>Bacilli</taxon>
        <taxon>Bacillales</taxon>
        <taxon>Bacillaceae</taxon>
    </lineage>
</organism>
<feature type="domain" description="YprB ribonuclease H-like" evidence="2">
    <location>
        <begin position="115"/>
        <end position="286"/>
    </location>
</feature>
<dbReference type="Gene3D" id="1.25.40.10">
    <property type="entry name" value="Tetratricopeptide repeat domain"/>
    <property type="match status" value="1"/>
</dbReference>
<dbReference type="PANTHER" id="PTHR38462:SF1">
    <property type="entry name" value="YPRB RIBONUCLEASE H-LIKE DOMAIN-CONTAINING PROTEIN"/>
    <property type="match status" value="1"/>
</dbReference>
<evidence type="ECO:0000313" key="3">
    <source>
        <dbReference type="EMBL" id="RSL33291.1"/>
    </source>
</evidence>
<gene>
    <name evidence="3" type="ORF">D7Z54_11750</name>
</gene>
<dbReference type="Proteomes" id="UP000275076">
    <property type="component" value="Unassembled WGS sequence"/>
</dbReference>
<dbReference type="PANTHER" id="PTHR38462">
    <property type="entry name" value="EXONUCLEASE-LIKE PROTEIN"/>
    <property type="match status" value="1"/>
</dbReference>
<dbReference type="GO" id="GO:0003676">
    <property type="term" value="F:nucleic acid binding"/>
    <property type="evidence" value="ECO:0007669"/>
    <property type="project" value="InterPro"/>
</dbReference>
<dbReference type="InterPro" id="IPR038720">
    <property type="entry name" value="YprB_RNase_H-like_dom"/>
</dbReference>
<name>A0A428N4E9_9BACI</name>
<proteinExistence type="predicted"/>